<dbReference type="Pfam" id="PF01435">
    <property type="entry name" value="Peptidase_M48"/>
    <property type="match status" value="1"/>
</dbReference>
<evidence type="ECO:0000256" key="5">
    <source>
        <dbReference type="ARBA" id="ARBA00023049"/>
    </source>
</evidence>
<dbReference type="EMBL" id="FNNJ01000002">
    <property type="protein sequence ID" value="SDW73857.1"/>
    <property type="molecule type" value="Genomic_DNA"/>
</dbReference>
<evidence type="ECO:0000256" key="6">
    <source>
        <dbReference type="RuleBase" id="RU003983"/>
    </source>
</evidence>
<gene>
    <name evidence="8" type="ORF">SAMN05444411_10278</name>
</gene>
<sequence length="211" mass="23957">MNKYHNIVFLVLLIVVNSCNTSSGITNENEQVLSNKDLLIKTYSEVVIPLFKQFDVEIPTDFVVDEKDLTINAGASFGYVEVSKGLINSNKRDVQIFVLAHELAHIVTLKQASLFNLKGSIPKGTETNDYQKSEYLADLIAFHLINTKLTDQNEALILNFNYLESLFGPQSFTHPSGINRIKFLNEYLSMCNGVNNNEIFKLLFIKIWKMD</sequence>
<feature type="domain" description="Peptidase M48" evidence="7">
    <location>
        <begin position="51"/>
        <end position="107"/>
    </location>
</feature>
<accession>A0A1H2W096</accession>
<dbReference type="OrthoDB" id="1428002at2"/>
<evidence type="ECO:0000256" key="1">
    <source>
        <dbReference type="ARBA" id="ARBA00022670"/>
    </source>
</evidence>
<name>A0A1H2W096_9FLAO</name>
<keyword evidence="2" id="KW-0479">Metal-binding</keyword>
<organism evidence="8 9">
    <name type="scientific">Lutibacter oricola</name>
    <dbReference type="NCBI Taxonomy" id="762486"/>
    <lineage>
        <taxon>Bacteria</taxon>
        <taxon>Pseudomonadati</taxon>
        <taxon>Bacteroidota</taxon>
        <taxon>Flavobacteriia</taxon>
        <taxon>Flavobacteriales</taxon>
        <taxon>Flavobacteriaceae</taxon>
        <taxon>Lutibacter</taxon>
    </lineage>
</organism>
<dbReference type="STRING" id="762486.SAMN05444411_10278"/>
<comment type="similarity">
    <text evidence="6">Belongs to the peptidase M48 family.</text>
</comment>
<comment type="cofactor">
    <cofactor evidence="6">
        <name>Zn(2+)</name>
        <dbReference type="ChEBI" id="CHEBI:29105"/>
    </cofactor>
    <text evidence="6">Binds 1 zinc ion per subunit.</text>
</comment>
<keyword evidence="5 6" id="KW-0482">Metalloprotease</keyword>
<dbReference type="GO" id="GO:0046872">
    <property type="term" value="F:metal ion binding"/>
    <property type="evidence" value="ECO:0007669"/>
    <property type="project" value="UniProtKB-KW"/>
</dbReference>
<dbReference type="AlphaFoldDB" id="A0A1H2W096"/>
<keyword evidence="4 6" id="KW-0862">Zinc</keyword>
<dbReference type="InterPro" id="IPR001915">
    <property type="entry name" value="Peptidase_M48"/>
</dbReference>
<evidence type="ECO:0000256" key="4">
    <source>
        <dbReference type="ARBA" id="ARBA00022833"/>
    </source>
</evidence>
<evidence type="ECO:0000256" key="3">
    <source>
        <dbReference type="ARBA" id="ARBA00022801"/>
    </source>
</evidence>
<dbReference type="Gene3D" id="3.30.2010.10">
    <property type="entry name" value="Metalloproteases ('zincins'), catalytic domain"/>
    <property type="match status" value="1"/>
</dbReference>
<evidence type="ECO:0000313" key="9">
    <source>
        <dbReference type="Proteomes" id="UP000199595"/>
    </source>
</evidence>
<dbReference type="GO" id="GO:0006508">
    <property type="term" value="P:proteolysis"/>
    <property type="evidence" value="ECO:0007669"/>
    <property type="project" value="UniProtKB-KW"/>
</dbReference>
<proteinExistence type="inferred from homology"/>
<keyword evidence="1 6" id="KW-0645">Protease</keyword>
<evidence type="ECO:0000259" key="7">
    <source>
        <dbReference type="Pfam" id="PF01435"/>
    </source>
</evidence>
<keyword evidence="3 6" id="KW-0378">Hydrolase</keyword>
<dbReference type="RefSeq" id="WP_090120631.1">
    <property type="nucleotide sequence ID" value="NZ_FNNJ01000002.1"/>
</dbReference>
<dbReference type="GO" id="GO:0004222">
    <property type="term" value="F:metalloendopeptidase activity"/>
    <property type="evidence" value="ECO:0007669"/>
    <property type="project" value="InterPro"/>
</dbReference>
<evidence type="ECO:0000256" key="2">
    <source>
        <dbReference type="ARBA" id="ARBA00022723"/>
    </source>
</evidence>
<reference evidence="8 9" key="1">
    <citation type="submission" date="2016-10" db="EMBL/GenBank/DDBJ databases">
        <authorList>
            <person name="de Groot N.N."/>
        </authorList>
    </citation>
    <scope>NUCLEOTIDE SEQUENCE [LARGE SCALE GENOMIC DNA]</scope>
    <source>
        <strain evidence="8 9">DSM 24956</strain>
    </source>
</reference>
<keyword evidence="9" id="KW-1185">Reference proteome</keyword>
<dbReference type="Proteomes" id="UP000199595">
    <property type="component" value="Unassembled WGS sequence"/>
</dbReference>
<evidence type="ECO:0000313" key="8">
    <source>
        <dbReference type="EMBL" id="SDW73857.1"/>
    </source>
</evidence>
<protein>
    <submittedName>
        <fullName evidence="8">Peptidase family M48</fullName>
    </submittedName>
</protein>